<feature type="domain" description="Type ISP restriction-modification enzyme LLaBIII C-terminal specificity" evidence="2">
    <location>
        <begin position="14"/>
        <end position="154"/>
    </location>
</feature>
<evidence type="ECO:0000313" key="3">
    <source>
        <dbReference type="EMBL" id="GDY52436.1"/>
    </source>
</evidence>
<dbReference type="Proteomes" id="UP000301309">
    <property type="component" value="Unassembled WGS sequence"/>
</dbReference>
<reference evidence="3 4" key="1">
    <citation type="journal article" date="2020" name="Int. J. Syst. Evol. Microbiol.">
        <title>Reclassification of Streptomyces castelarensis and Streptomyces sporoclivatus as later heterotypic synonyms of Streptomyces antimycoticus.</title>
        <authorList>
            <person name="Komaki H."/>
            <person name="Tamura T."/>
        </authorList>
    </citation>
    <scope>NUCLEOTIDE SEQUENCE [LARGE SCALE GENOMIC DNA]</scope>
    <source>
        <strain evidence="3 4">NBRC 13459</strain>
    </source>
</reference>
<evidence type="ECO:0000259" key="2">
    <source>
        <dbReference type="Pfam" id="PF18135"/>
    </source>
</evidence>
<organism evidence="3 4">
    <name type="scientific">Streptomyces violaceusniger</name>
    <dbReference type="NCBI Taxonomy" id="68280"/>
    <lineage>
        <taxon>Bacteria</taxon>
        <taxon>Bacillati</taxon>
        <taxon>Actinomycetota</taxon>
        <taxon>Actinomycetes</taxon>
        <taxon>Kitasatosporales</taxon>
        <taxon>Streptomycetaceae</taxon>
        <taxon>Streptomyces</taxon>
        <taxon>Streptomyces violaceusniger group</taxon>
    </lineage>
</organism>
<dbReference type="EMBL" id="BJHW01000001">
    <property type="protein sequence ID" value="GDY52436.1"/>
    <property type="molecule type" value="Genomic_DNA"/>
</dbReference>
<dbReference type="Pfam" id="PF18135">
    <property type="entry name" value="Type_ISP_C"/>
    <property type="match status" value="1"/>
</dbReference>
<evidence type="ECO:0000313" key="4">
    <source>
        <dbReference type="Proteomes" id="UP000301309"/>
    </source>
</evidence>
<feature type="region of interest" description="Disordered" evidence="1">
    <location>
        <begin position="149"/>
        <end position="191"/>
    </location>
</feature>
<proteinExistence type="predicted"/>
<comment type="caution">
    <text evidence="3">The sequence shown here is derived from an EMBL/GenBank/DDBJ whole genome shotgun (WGS) entry which is preliminary data.</text>
</comment>
<dbReference type="AlphaFoldDB" id="A0A4D4KZV4"/>
<evidence type="ECO:0000256" key="1">
    <source>
        <dbReference type="SAM" id="MobiDB-lite"/>
    </source>
</evidence>
<sequence length="191" mass="20422">MPGVGEREAPPLGDLMPWSVGPLRLGRTWVMAPDAASLGARWERLTRAGDEAARAALFRPTRARTVHSSVPQLPGQATSTARLAREDGPCPEPVRIAHGPFDQQWLIPDHRLIDAARPELWRVADDRQIHVIEAAGPDPDPVLTFSALLPDGHSPRAAPAGSVRSTAAPAGRSPISRPGCWTTSPRGSAAR</sequence>
<protein>
    <recommendedName>
        <fullName evidence="2">Type ISP restriction-modification enzyme LLaBIII C-terminal specificity domain-containing protein</fullName>
    </recommendedName>
</protein>
<accession>A0A4D4KZV4</accession>
<gene>
    <name evidence="3" type="ORF">SVIO_030590</name>
</gene>
<dbReference type="InterPro" id="IPR041635">
    <property type="entry name" value="Type_ISP_LLaBIII_C"/>
</dbReference>
<feature type="compositionally biased region" description="Polar residues" evidence="1">
    <location>
        <begin position="181"/>
        <end position="191"/>
    </location>
</feature>
<name>A0A4D4KZV4_STRVO</name>
<keyword evidence="4" id="KW-1185">Reference proteome</keyword>